<gene>
    <name evidence="4" type="ORF">HTZ84_12715</name>
</gene>
<evidence type="ECO:0000256" key="1">
    <source>
        <dbReference type="SAM" id="MobiDB-lite"/>
    </source>
</evidence>
<dbReference type="Gene3D" id="1.10.510.40">
    <property type="match status" value="1"/>
</dbReference>
<dbReference type="Pfam" id="PF06276">
    <property type="entry name" value="FhuF"/>
    <property type="match status" value="1"/>
</dbReference>
<dbReference type="InterPro" id="IPR037455">
    <property type="entry name" value="LucA/IucC-like"/>
</dbReference>
<accession>A0ABX2LA74</accession>
<dbReference type="Pfam" id="PF04183">
    <property type="entry name" value="IucA_IucC"/>
    <property type="match status" value="1"/>
</dbReference>
<keyword evidence="5" id="KW-1185">Reference proteome</keyword>
<evidence type="ECO:0000259" key="3">
    <source>
        <dbReference type="Pfam" id="PF06276"/>
    </source>
</evidence>
<feature type="domain" description="Aerobactin siderophore biosynthesis IucA/IucC N-terminal" evidence="2">
    <location>
        <begin position="241"/>
        <end position="500"/>
    </location>
</feature>
<dbReference type="PANTHER" id="PTHR34384:SF5">
    <property type="entry name" value="L-2,3-DIAMINOPROPANOATE--CITRATE LIGASE"/>
    <property type="match status" value="1"/>
</dbReference>
<reference evidence="4 5" key="1">
    <citation type="submission" date="2020-06" db="EMBL/GenBank/DDBJ databases">
        <title>Haloterrigena sp. nov., an extremely halophilic archaeon isolated from a saline sediment.</title>
        <authorList>
            <person name="Liu B.-B."/>
        </authorList>
    </citation>
    <scope>NUCLEOTIDE SEQUENCE [LARGE SCALE GENOMIC DNA]</scope>
    <source>
        <strain evidence="4 5">SYSU A558-1</strain>
    </source>
</reference>
<dbReference type="Proteomes" id="UP001016761">
    <property type="component" value="Unassembled WGS sequence"/>
</dbReference>
<evidence type="ECO:0000259" key="2">
    <source>
        <dbReference type="Pfam" id="PF04183"/>
    </source>
</evidence>
<sequence>MTGTNRGPRDRPTLRTAAERATVGTATRYARTHDLSQPAEAAYLEALEGSRREICHRFARGILRGDPAGFPAARFVDLESTSTSAVADAIRTSAIASVLEGGSLESVADAVVAAVPESCRRLAVVPCSDSRTLLFVPIERRQGYDRYQPVGPLYRWTAGDLTALDHPVDLVPILECEGAFSDAEQAERIRGEVAESVANLALARLAGDAHARTVARDENDAEADECPLETVADVIPAADDAAAFERIVTDGHPFHPSGKIRRGMTPAEGLAYAPEFTDRIDLRFVAIDREYALETRAGEHADGGTGVDGERLTDRLFATFDGLEDALERALPADRDPDACAVVPVHPLQYHRTIPDRYADRIDDGRVVPIPDYAHPATPQLNLRTVVPYDIDRTAHVDGPLPHLKLAIPVQTTNVVRTLSPHAVANGPQVTDVVRAIAERVCLESLGLLAEPAATCYHAPGGPHPCGEAYDDARHLSGLLRTNPAAHPLVRNGPDSAYPVVASSLVADSPVSGRPLVCDLIERYATARGRSDRADAALAFLERYAAVVVPEQLRLCCKYGIALESHLQNSLVVFDAADATPTATLIRDLGGIRVHEGRLETRELSLEPYPDSDLEADGEADLHRKLYYALFQNHLAELVATVCHELGVDERACWERIREQCERAFADLRADEGVPEERIRRDEHALFDEPATHKALTAMRLRGKRHEYVTSEVSNPLSELSDAARAAGRSDRARHGE</sequence>
<dbReference type="EMBL" id="JABUQZ010000001">
    <property type="protein sequence ID" value="NUC73164.1"/>
    <property type="molecule type" value="Genomic_DNA"/>
</dbReference>
<dbReference type="InterPro" id="IPR007310">
    <property type="entry name" value="Aerobactin_biosyn_IucA/IucC_N"/>
</dbReference>
<feature type="domain" description="Aerobactin siderophore biosynthesis IucA/IucC-like C-terminal" evidence="3">
    <location>
        <begin position="539"/>
        <end position="707"/>
    </location>
</feature>
<feature type="region of interest" description="Disordered" evidence="1">
    <location>
        <begin position="711"/>
        <end position="737"/>
    </location>
</feature>
<feature type="compositionally biased region" description="Basic and acidic residues" evidence="1">
    <location>
        <begin position="728"/>
        <end position="737"/>
    </location>
</feature>
<proteinExistence type="predicted"/>
<dbReference type="RefSeq" id="WP_174681023.1">
    <property type="nucleotide sequence ID" value="NZ_JABUQZ010000001.1"/>
</dbReference>
<dbReference type="PANTHER" id="PTHR34384">
    <property type="entry name" value="L-2,3-DIAMINOPROPANOATE--CITRATE LIGASE"/>
    <property type="match status" value="1"/>
</dbReference>
<protein>
    <submittedName>
        <fullName evidence="4">IucA/IucC family siderophore biosynthesis protein</fullName>
    </submittedName>
</protein>
<evidence type="ECO:0000313" key="5">
    <source>
        <dbReference type="Proteomes" id="UP001016761"/>
    </source>
</evidence>
<comment type="caution">
    <text evidence="4">The sequence shown here is derived from an EMBL/GenBank/DDBJ whole genome shotgun (WGS) entry which is preliminary data.</text>
</comment>
<evidence type="ECO:0000313" key="4">
    <source>
        <dbReference type="EMBL" id="NUC73164.1"/>
    </source>
</evidence>
<name>A0ABX2LA74_9EURY</name>
<dbReference type="Gene3D" id="6.10.250.3370">
    <property type="match status" value="1"/>
</dbReference>
<dbReference type="InterPro" id="IPR022770">
    <property type="entry name" value="IucA/IucC-like_C"/>
</dbReference>
<organism evidence="4 5">
    <name type="scientific">Haloterrigena gelatinilytica</name>
    <dbReference type="NCBI Taxonomy" id="2741724"/>
    <lineage>
        <taxon>Archaea</taxon>
        <taxon>Methanobacteriati</taxon>
        <taxon>Methanobacteriota</taxon>
        <taxon>Stenosarchaea group</taxon>
        <taxon>Halobacteria</taxon>
        <taxon>Halobacteriales</taxon>
        <taxon>Natrialbaceae</taxon>
        <taxon>Haloterrigena</taxon>
    </lineage>
</organism>